<comment type="caution">
    <text evidence="2">The sequence shown here is derived from an EMBL/GenBank/DDBJ whole genome shotgun (WGS) entry which is preliminary data.</text>
</comment>
<reference evidence="2 3" key="1">
    <citation type="submission" date="2018-04" db="EMBL/GenBank/DDBJ databases">
        <title>Draft genome sequence of Pseudomonas syringae pv. actinidiae biovar 3 strains isolated from kiwifruit in Kagawa prefecture.</title>
        <authorList>
            <person name="Tabuchi M."/>
            <person name="Saito M."/>
            <person name="Fujiwara S."/>
            <person name="Sasa N."/>
            <person name="Akimitsu K."/>
            <person name="Gomi K."/>
            <person name="Konishi-Sugita S."/>
            <person name="Hamano K."/>
            <person name="Kataoka I."/>
        </authorList>
    </citation>
    <scope>NUCLEOTIDE SEQUENCE [LARGE SCALE GENOMIC DNA]</scope>
    <source>
        <strain evidence="2 3">MAFF212211</strain>
    </source>
</reference>
<keyword evidence="1" id="KW-0732">Signal</keyword>
<dbReference type="EMBL" id="BGKA01000032">
    <property type="protein sequence ID" value="GBH15032.1"/>
    <property type="molecule type" value="Genomic_DNA"/>
</dbReference>
<dbReference type="Proteomes" id="UP000248291">
    <property type="component" value="Unassembled WGS sequence"/>
</dbReference>
<proteinExistence type="predicted"/>
<protein>
    <submittedName>
        <fullName evidence="2">DNA-binding transcriptional regulator</fullName>
    </submittedName>
</protein>
<dbReference type="AlphaFoldDB" id="A0AAN4TJA4"/>
<evidence type="ECO:0000313" key="3">
    <source>
        <dbReference type="Proteomes" id="UP000248291"/>
    </source>
</evidence>
<keyword evidence="2" id="KW-0238">DNA-binding</keyword>
<feature type="chain" id="PRO_5042998580" evidence="1">
    <location>
        <begin position="23"/>
        <end position="102"/>
    </location>
</feature>
<sequence>MTTLPSTSAQAAANVCSMSLNAACSNGTAAPTASAYVTGIGKADRSTLPDCNLANTSTTDHREGIMYSGKEEESASRAQRISCALTSSLARNAASVAWPWMA</sequence>
<evidence type="ECO:0000313" key="2">
    <source>
        <dbReference type="EMBL" id="GBH15032.1"/>
    </source>
</evidence>
<feature type="signal peptide" evidence="1">
    <location>
        <begin position="1"/>
        <end position="22"/>
    </location>
</feature>
<name>A0AAN4TJA4_PSESF</name>
<accession>A0AAN4TJA4</accession>
<gene>
    <name evidence="2" type="ORF">KPSA3_00950</name>
</gene>
<evidence type="ECO:0000256" key="1">
    <source>
        <dbReference type="SAM" id="SignalP"/>
    </source>
</evidence>
<dbReference type="GO" id="GO:0003677">
    <property type="term" value="F:DNA binding"/>
    <property type="evidence" value="ECO:0007669"/>
    <property type="project" value="UniProtKB-KW"/>
</dbReference>
<organism evidence="2 3">
    <name type="scientific">Pseudomonas syringae pv. actinidiae</name>
    <dbReference type="NCBI Taxonomy" id="103796"/>
    <lineage>
        <taxon>Bacteria</taxon>
        <taxon>Pseudomonadati</taxon>
        <taxon>Pseudomonadota</taxon>
        <taxon>Gammaproteobacteria</taxon>
        <taxon>Pseudomonadales</taxon>
        <taxon>Pseudomonadaceae</taxon>
        <taxon>Pseudomonas</taxon>
        <taxon>Pseudomonas syringae</taxon>
    </lineage>
</organism>